<dbReference type="AlphaFoldDB" id="A0A3P6DE76"/>
<proteinExistence type="predicted"/>
<reference evidence="1" key="1">
    <citation type="submission" date="2018-11" db="EMBL/GenBank/DDBJ databases">
        <authorList>
            <consortium name="Genoscope - CEA"/>
            <person name="William W."/>
        </authorList>
    </citation>
    <scope>NUCLEOTIDE SEQUENCE</scope>
</reference>
<sequence length="117" mass="13877">MQDQIAPIGYIKLPTSTWTITSIYNNERPDQRNYTYKDRFTSLRNLVLVKVRSPQKNHYLPVKLIESSLDDPVLLYSLKTIRSLFQMVQLENLLPAQQAKLYTEDRIDLKTWMMLEK</sequence>
<gene>
    <name evidence="1" type="ORF">BOLC2T10926H</name>
</gene>
<dbReference type="InterPro" id="IPR029058">
    <property type="entry name" value="AB_hydrolase_fold"/>
</dbReference>
<name>A0A3P6DE76_BRAOL</name>
<evidence type="ECO:0000313" key="1">
    <source>
        <dbReference type="EMBL" id="VDD25560.1"/>
    </source>
</evidence>
<organism evidence="1">
    <name type="scientific">Brassica oleracea</name>
    <name type="common">Wild cabbage</name>
    <dbReference type="NCBI Taxonomy" id="3712"/>
    <lineage>
        <taxon>Eukaryota</taxon>
        <taxon>Viridiplantae</taxon>
        <taxon>Streptophyta</taxon>
        <taxon>Embryophyta</taxon>
        <taxon>Tracheophyta</taxon>
        <taxon>Spermatophyta</taxon>
        <taxon>Magnoliopsida</taxon>
        <taxon>eudicotyledons</taxon>
        <taxon>Gunneridae</taxon>
        <taxon>Pentapetalae</taxon>
        <taxon>rosids</taxon>
        <taxon>malvids</taxon>
        <taxon>Brassicales</taxon>
        <taxon>Brassicaceae</taxon>
        <taxon>Brassiceae</taxon>
        <taxon>Brassica</taxon>
    </lineage>
</organism>
<protein>
    <submittedName>
        <fullName evidence="1">Uncharacterized protein</fullName>
    </submittedName>
</protein>
<dbReference type="Gene3D" id="3.40.50.1820">
    <property type="entry name" value="alpha/beta hydrolase"/>
    <property type="match status" value="1"/>
</dbReference>
<dbReference type="EMBL" id="LR031874">
    <property type="protein sequence ID" value="VDD25560.1"/>
    <property type="molecule type" value="Genomic_DNA"/>
</dbReference>
<accession>A0A3P6DE76</accession>